<organism evidence="1 2">
    <name type="scientific">Dyadobacter frigoris</name>
    <dbReference type="NCBI Taxonomy" id="2576211"/>
    <lineage>
        <taxon>Bacteria</taxon>
        <taxon>Pseudomonadati</taxon>
        <taxon>Bacteroidota</taxon>
        <taxon>Cytophagia</taxon>
        <taxon>Cytophagales</taxon>
        <taxon>Spirosomataceae</taxon>
        <taxon>Dyadobacter</taxon>
    </lineage>
</organism>
<protein>
    <submittedName>
        <fullName evidence="1">Uncharacterized protein</fullName>
    </submittedName>
</protein>
<sequence length="189" mass="22091">MQVPKQTSDIFEIMNKGQFICSNSSDEKLRKLYSIIDDRFDDLYDYFISINFILEKGDEYFMFTRKENKTDLERKLEAAFKWIDMLDFFKTFDNSFGSGYRFTPSDILVKLSVDADLKSKLEGLKKHTNGKEKHADILDKILDLLTKDNFIDLENEISTSYKALASFNYMEQLILSINIPEAVINEIPE</sequence>
<accession>A0A4U6CQ64</accession>
<name>A0A4U6CQ64_9BACT</name>
<evidence type="ECO:0000313" key="1">
    <source>
        <dbReference type="EMBL" id="TKT86640.1"/>
    </source>
</evidence>
<dbReference type="InterPro" id="IPR053841">
    <property type="entry name" value="MksE"/>
</dbReference>
<dbReference type="Pfam" id="PF21980">
    <property type="entry name" value="MksE"/>
    <property type="match status" value="1"/>
</dbReference>
<dbReference type="Proteomes" id="UP000304900">
    <property type="component" value="Unassembled WGS sequence"/>
</dbReference>
<proteinExistence type="predicted"/>
<keyword evidence="2" id="KW-1185">Reference proteome</keyword>
<dbReference type="AlphaFoldDB" id="A0A4U6CQ64"/>
<reference evidence="1 2" key="1">
    <citation type="submission" date="2019-05" db="EMBL/GenBank/DDBJ databases">
        <title>Dyadobacter AR-3-8 sp. nov., isolated from arctic soil.</title>
        <authorList>
            <person name="Chaudhary D.K."/>
        </authorList>
    </citation>
    <scope>NUCLEOTIDE SEQUENCE [LARGE SCALE GENOMIC DNA]</scope>
    <source>
        <strain evidence="1 2">AR-3-8</strain>
    </source>
</reference>
<comment type="caution">
    <text evidence="1">The sequence shown here is derived from an EMBL/GenBank/DDBJ whole genome shotgun (WGS) entry which is preliminary data.</text>
</comment>
<dbReference type="RefSeq" id="WP_137344065.1">
    <property type="nucleotide sequence ID" value="NZ_BSQH01000026.1"/>
</dbReference>
<dbReference type="EMBL" id="SZVO01000023">
    <property type="protein sequence ID" value="TKT86640.1"/>
    <property type="molecule type" value="Genomic_DNA"/>
</dbReference>
<dbReference type="OrthoDB" id="9808028at2"/>
<evidence type="ECO:0000313" key="2">
    <source>
        <dbReference type="Proteomes" id="UP000304900"/>
    </source>
</evidence>
<gene>
    <name evidence="1" type="ORF">FDK13_31840</name>
</gene>